<dbReference type="InterPro" id="IPR036761">
    <property type="entry name" value="TTHA0802/YceI-like_sf"/>
</dbReference>
<dbReference type="SMART" id="SM00867">
    <property type="entry name" value="YceI"/>
    <property type="match status" value="1"/>
</dbReference>
<accession>A0A3Q8XT98</accession>
<dbReference type="RefSeq" id="WP_126011712.1">
    <property type="nucleotide sequence ID" value="NZ_CP032509.1"/>
</dbReference>
<dbReference type="KEGG" id="abaw:D5400_19125"/>
<dbReference type="AlphaFoldDB" id="A0A3Q8XT98"/>
<sequence length="195" mass="20701">MRAWVIGAMAVAGATLYGPTAVSPSFAITLEEAAGSYRVADNSQIRFSVGQVGGGGIAGEFATFTGTLQLNAADPSRSVVIFDLYPESVSTGQQRIDDFLRSAAVFDTANYDVVSFRSIDVRLTGPDTAVVHGIVTARGKSAEADFDVALTGEGPGSLQFRVTGDIMRSPFGMEVGTPIYSNVVRFDMQLETMRR</sequence>
<keyword evidence="3" id="KW-1185">Reference proteome</keyword>
<feature type="domain" description="Lipid/polyisoprenoid-binding YceI-like" evidence="1">
    <location>
        <begin position="36"/>
        <end position="193"/>
    </location>
</feature>
<gene>
    <name evidence="2" type="ORF">D5400_19125</name>
</gene>
<dbReference type="OrthoDB" id="9811006at2"/>
<proteinExistence type="predicted"/>
<protein>
    <submittedName>
        <fullName evidence="2">Polyisoprenoid-binding protein</fullName>
    </submittedName>
</protein>
<evidence type="ECO:0000313" key="2">
    <source>
        <dbReference type="EMBL" id="AZN73122.1"/>
    </source>
</evidence>
<dbReference type="EMBL" id="CP032509">
    <property type="protein sequence ID" value="AZN73122.1"/>
    <property type="molecule type" value="Genomic_DNA"/>
</dbReference>
<dbReference type="PANTHER" id="PTHR34406">
    <property type="entry name" value="PROTEIN YCEI"/>
    <property type="match status" value="1"/>
</dbReference>
<dbReference type="Proteomes" id="UP000268192">
    <property type="component" value="Chromosome"/>
</dbReference>
<dbReference type="Pfam" id="PF04264">
    <property type="entry name" value="YceI"/>
    <property type="match status" value="1"/>
</dbReference>
<dbReference type="InterPro" id="IPR007372">
    <property type="entry name" value="Lipid/polyisoprenoid-bd_YceI"/>
</dbReference>
<dbReference type="Gene3D" id="2.40.128.110">
    <property type="entry name" value="Lipid/polyisoprenoid-binding, YceI-like"/>
    <property type="match status" value="1"/>
</dbReference>
<evidence type="ECO:0000313" key="3">
    <source>
        <dbReference type="Proteomes" id="UP000268192"/>
    </source>
</evidence>
<evidence type="ECO:0000259" key="1">
    <source>
        <dbReference type="SMART" id="SM00867"/>
    </source>
</evidence>
<dbReference type="PANTHER" id="PTHR34406:SF1">
    <property type="entry name" value="PROTEIN YCEI"/>
    <property type="match status" value="1"/>
</dbReference>
<organism evidence="2 3">
    <name type="scientific">Georhizobium profundi</name>
    <dbReference type="NCBI Taxonomy" id="2341112"/>
    <lineage>
        <taxon>Bacteria</taxon>
        <taxon>Pseudomonadati</taxon>
        <taxon>Pseudomonadota</taxon>
        <taxon>Alphaproteobacteria</taxon>
        <taxon>Hyphomicrobiales</taxon>
        <taxon>Rhizobiaceae</taxon>
        <taxon>Georhizobium</taxon>
    </lineage>
</organism>
<reference evidence="2 3" key="1">
    <citation type="submission" date="2018-09" db="EMBL/GenBank/DDBJ databases">
        <title>Marinorhizobium profundi gen. nov., sp. nov., isolated from a deep-sea sediment sample from the New Britain Trench and proposal of Marinorhizobiaceae fam. nov. in the order Rhizobiales of the class Alphaproteobacteria.</title>
        <authorList>
            <person name="Cao J."/>
        </authorList>
    </citation>
    <scope>NUCLEOTIDE SEQUENCE [LARGE SCALE GENOMIC DNA]</scope>
    <source>
        <strain evidence="2 3">WS11</strain>
    </source>
</reference>
<name>A0A3Q8XT98_9HYPH</name>
<dbReference type="SUPFAM" id="SSF101874">
    <property type="entry name" value="YceI-like"/>
    <property type="match status" value="1"/>
</dbReference>